<dbReference type="Proteomes" id="UP000279331">
    <property type="component" value="Unassembled WGS sequence"/>
</dbReference>
<organism evidence="1 4">
    <name type="scientific">Mycobacterium persicum</name>
    <dbReference type="NCBI Taxonomy" id="1487726"/>
    <lineage>
        <taxon>Bacteria</taxon>
        <taxon>Bacillati</taxon>
        <taxon>Actinomycetota</taxon>
        <taxon>Actinomycetes</taxon>
        <taxon>Mycobacteriales</taxon>
        <taxon>Mycobacteriaceae</taxon>
        <taxon>Mycobacterium</taxon>
    </lineage>
</organism>
<dbReference type="EMBL" id="UPHL01000149">
    <property type="protein sequence ID" value="VAZ86253.1"/>
    <property type="molecule type" value="Genomic_DNA"/>
</dbReference>
<evidence type="ECO:0000313" key="1">
    <source>
        <dbReference type="EMBL" id="VAZ86253.1"/>
    </source>
</evidence>
<reference evidence="3 4" key="1">
    <citation type="submission" date="2018-09" db="EMBL/GenBank/DDBJ databases">
        <authorList>
            <person name="Tagini F."/>
        </authorList>
    </citation>
    <scope>NUCLEOTIDE SEQUENCE [LARGE SCALE GENOMIC DNA]</scope>
    <source>
        <strain evidence="2 3">MK4</strain>
        <strain evidence="1 4">MK42</strain>
    </source>
</reference>
<dbReference type="AlphaFoldDB" id="A0AB38V0B7"/>
<evidence type="ECO:0000313" key="3">
    <source>
        <dbReference type="Proteomes" id="UP000271464"/>
    </source>
</evidence>
<accession>A0AB38V0B7</accession>
<dbReference type="Proteomes" id="UP000271464">
    <property type="component" value="Unassembled WGS sequence"/>
</dbReference>
<evidence type="ECO:0000313" key="2">
    <source>
        <dbReference type="EMBL" id="VAZ99387.1"/>
    </source>
</evidence>
<name>A0AB38V0B7_9MYCO</name>
<proteinExistence type="predicted"/>
<gene>
    <name evidence="1" type="ORF">LAUMK42_05097</name>
    <name evidence="2" type="ORF">LAUMK4_04583</name>
</gene>
<comment type="caution">
    <text evidence="1">The sequence shown here is derived from an EMBL/GenBank/DDBJ whole genome shotgun (WGS) entry which is preliminary data.</text>
</comment>
<dbReference type="EMBL" id="UPHM01000123">
    <property type="protein sequence ID" value="VAZ99387.1"/>
    <property type="molecule type" value="Genomic_DNA"/>
</dbReference>
<keyword evidence="3" id="KW-1185">Reference proteome</keyword>
<sequence length="55" mass="6144">MVVVFEVLETACSGWEPPIVQGAATMWHLPSHVRAPDVGEQDVEVARMSRQMDHL</sequence>
<evidence type="ECO:0000313" key="4">
    <source>
        <dbReference type="Proteomes" id="UP000279331"/>
    </source>
</evidence>
<protein>
    <submittedName>
        <fullName evidence="1">Uncharacterized protein</fullName>
    </submittedName>
</protein>